<reference evidence="4" key="1">
    <citation type="submission" date="2023-10" db="EMBL/GenBank/DDBJ databases">
        <authorList>
            <person name="Chen Y."/>
            <person name="Shah S."/>
            <person name="Dougan E. K."/>
            <person name="Thang M."/>
            <person name="Chan C."/>
        </authorList>
    </citation>
    <scope>NUCLEOTIDE SEQUENCE [LARGE SCALE GENOMIC DNA]</scope>
</reference>
<gene>
    <name evidence="4" type="ORF">PCOR1329_LOCUS39149</name>
</gene>
<dbReference type="SUPFAM" id="SSF53335">
    <property type="entry name" value="S-adenosyl-L-methionine-dependent methyltransferases"/>
    <property type="match status" value="1"/>
</dbReference>
<feature type="domain" description="Methyltransferase type 11" evidence="2">
    <location>
        <begin position="131"/>
        <end position="231"/>
    </location>
</feature>
<evidence type="ECO:0000259" key="3">
    <source>
        <dbReference type="Pfam" id="PF08498"/>
    </source>
</evidence>
<dbReference type="PANTHER" id="PTHR44068">
    <property type="entry name" value="ZGC:194242"/>
    <property type="match status" value="1"/>
</dbReference>
<dbReference type="InterPro" id="IPR013216">
    <property type="entry name" value="Methyltransf_11"/>
</dbReference>
<sequence length="361" mass="40193">MSFSRNAAALFCAVVAYFVGSKLSLREDAWYRFTTSLVAVKAIASMPESKLERFLLSYRMFEKDQFVGDPDEVGLLTDYYSVLNHLCAIGNFEKMYLPPFYDAQRDVYENQKIYEKKMADWLGIGPGDKALDIGCGRGRIAHHVASYTGAHVTGINVDQEQINLARAYARDTGLLGKLVDFKEANYNDPLPFPDNHFDAVYYVQVLSYSTNLTAFFKEVMRVVKPGGKVAFEDYVLGTEYNGSVARHVELKKLYEPVLGGVETSHPAVFKAAVEAAGFVVSHHADDSINARQFPLLEQEKNFWLPLTAVVGFLHRIGLVPNGYFDVMERMTAGTDALIEADRDGLVSCGYVTLAQKPSGAR</sequence>
<dbReference type="EMBL" id="CAUYUJ010014727">
    <property type="protein sequence ID" value="CAK0845326.1"/>
    <property type="molecule type" value="Genomic_DNA"/>
</dbReference>
<evidence type="ECO:0000256" key="1">
    <source>
        <dbReference type="ARBA" id="ARBA00022679"/>
    </source>
</evidence>
<dbReference type="CDD" id="cd02440">
    <property type="entry name" value="AdoMet_MTases"/>
    <property type="match status" value="1"/>
</dbReference>
<dbReference type="Pfam" id="PF08498">
    <property type="entry name" value="Sterol_MT_C"/>
    <property type="match status" value="1"/>
</dbReference>
<evidence type="ECO:0008006" key="6">
    <source>
        <dbReference type="Google" id="ProtNLM"/>
    </source>
</evidence>
<dbReference type="Pfam" id="PF08241">
    <property type="entry name" value="Methyltransf_11"/>
    <property type="match status" value="1"/>
</dbReference>
<name>A0ABN9THM2_9DINO</name>
<dbReference type="PANTHER" id="PTHR44068:SF4">
    <property type="entry name" value="S-ADENOSYL-METHIONINE-STEROL-C-METHYLTRANSFERAS (AFU_ORTHOLOGUE AFUA_4G09190)"/>
    <property type="match status" value="1"/>
</dbReference>
<dbReference type="InterPro" id="IPR050447">
    <property type="entry name" value="Erg6_SMT_methyltransf"/>
</dbReference>
<protein>
    <recommendedName>
        <fullName evidence="6">Methyltransferase type 11 domain-containing protein</fullName>
    </recommendedName>
</protein>
<dbReference type="InterPro" id="IPR029063">
    <property type="entry name" value="SAM-dependent_MTases_sf"/>
</dbReference>
<keyword evidence="1" id="KW-0808">Transferase</keyword>
<evidence type="ECO:0000313" key="5">
    <source>
        <dbReference type="Proteomes" id="UP001189429"/>
    </source>
</evidence>
<keyword evidence="5" id="KW-1185">Reference proteome</keyword>
<feature type="domain" description="Sterol methyltransferase C-terminal" evidence="3">
    <location>
        <begin position="307"/>
        <end position="357"/>
    </location>
</feature>
<organism evidence="4 5">
    <name type="scientific">Prorocentrum cordatum</name>
    <dbReference type="NCBI Taxonomy" id="2364126"/>
    <lineage>
        <taxon>Eukaryota</taxon>
        <taxon>Sar</taxon>
        <taxon>Alveolata</taxon>
        <taxon>Dinophyceae</taxon>
        <taxon>Prorocentrales</taxon>
        <taxon>Prorocentraceae</taxon>
        <taxon>Prorocentrum</taxon>
    </lineage>
</organism>
<accession>A0ABN9THM2</accession>
<dbReference type="Proteomes" id="UP001189429">
    <property type="component" value="Unassembled WGS sequence"/>
</dbReference>
<dbReference type="InterPro" id="IPR013705">
    <property type="entry name" value="Sterol_MeTrfase_C"/>
</dbReference>
<evidence type="ECO:0000313" key="4">
    <source>
        <dbReference type="EMBL" id="CAK0845326.1"/>
    </source>
</evidence>
<comment type="caution">
    <text evidence="4">The sequence shown here is derived from an EMBL/GenBank/DDBJ whole genome shotgun (WGS) entry which is preliminary data.</text>
</comment>
<dbReference type="Gene3D" id="3.40.50.150">
    <property type="entry name" value="Vaccinia Virus protein VP39"/>
    <property type="match status" value="1"/>
</dbReference>
<proteinExistence type="predicted"/>
<evidence type="ECO:0000259" key="2">
    <source>
        <dbReference type="Pfam" id="PF08241"/>
    </source>
</evidence>